<gene>
    <name evidence="3" type="ORF">ACFSSA_01210</name>
</gene>
<feature type="transmembrane region" description="Helical" evidence="2">
    <location>
        <begin position="109"/>
        <end position="128"/>
    </location>
</feature>
<dbReference type="InterPro" id="IPR010982">
    <property type="entry name" value="Lambda_DNA-bd_dom_sf"/>
</dbReference>
<dbReference type="Proteomes" id="UP001597375">
    <property type="component" value="Unassembled WGS sequence"/>
</dbReference>
<evidence type="ECO:0000313" key="3">
    <source>
        <dbReference type="EMBL" id="MFD2255281.1"/>
    </source>
</evidence>
<evidence type="ECO:0000256" key="2">
    <source>
        <dbReference type="SAM" id="Phobius"/>
    </source>
</evidence>
<dbReference type="EMBL" id="JBHUIT010000001">
    <property type="protein sequence ID" value="MFD2255281.1"/>
    <property type="molecule type" value="Genomic_DNA"/>
</dbReference>
<proteinExistence type="predicted"/>
<comment type="caution">
    <text evidence="3">The sequence shown here is derived from an EMBL/GenBank/DDBJ whole genome shotgun (WGS) entry which is preliminary data.</text>
</comment>
<dbReference type="RefSeq" id="WP_386817942.1">
    <property type="nucleotide sequence ID" value="NZ_JBHUIT010000001.1"/>
</dbReference>
<feature type="compositionally biased region" description="Basic and acidic residues" evidence="1">
    <location>
        <begin position="163"/>
        <end position="175"/>
    </location>
</feature>
<dbReference type="InterPro" id="IPR050400">
    <property type="entry name" value="Bact_Cytoskel_RodZ"/>
</dbReference>
<keyword evidence="2" id="KW-0472">Membrane</keyword>
<keyword evidence="2" id="KW-1133">Transmembrane helix</keyword>
<name>A0ABW5D3L8_9BACT</name>
<dbReference type="Gene3D" id="1.10.260.40">
    <property type="entry name" value="lambda repressor-like DNA-binding domains"/>
    <property type="match status" value="1"/>
</dbReference>
<reference evidence="4" key="1">
    <citation type="journal article" date="2019" name="Int. J. Syst. Evol. Microbiol.">
        <title>The Global Catalogue of Microorganisms (GCM) 10K type strain sequencing project: providing services to taxonomists for standard genome sequencing and annotation.</title>
        <authorList>
            <consortium name="The Broad Institute Genomics Platform"/>
            <consortium name="The Broad Institute Genome Sequencing Center for Infectious Disease"/>
            <person name="Wu L."/>
            <person name="Ma J."/>
        </authorList>
    </citation>
    <scope>NUCLEOTIDE SEQUENCE [LARGE SCALE GENOMIC DNA]</scope>
    <source>
        <strain evidence="4">CGMCC 4.7106</strain>
    </source>
</reference>
<sequence>MEESLGDRLRSAREAAGITVDDAVYLAKMPRAVVEALESENFGFFSSPLYAKSFLRQYSEYIGADVDPWLDDLVPATMIDGQIEAFIDLSDPVPMAPPREKRKDSNSNGAFAAIWLVVFTGALIWGGFKLFEKFDSSLSEGEDPQSKIVVEKPEPAPTENSEEVTKETDPVDRDVQSIVRSISEPAPRAIPVRE</sequence>
<feature type="region of interest" description="Disordered" evidence="1">
    <location>
        <begin position="138"/>
        <end position="194"/>
    </location>
</feature>
<keyword evidence="2" id="KW-0812">Transmembrane</keyword>
<evidence type="ECO:0000313" key="4">
    <source>
        <dbReference type="Proteomes" id="UP001597375"/>
    </source>
</evidence>
<organism evidence="3 4">
    <name type="scientific">Luteolibacter algae</name>
    <dbReference type="NCBI Taxonomy" id="454151"/>
    <lineage>
        <taxon>Bacteria</taxon>
        <taxon>Pseudomonadati</taxon>
        <taxon>Verrucomicrobiota</taxon>
        <taxon>Verrucomicrobiia</taxon>
        <taxon>Verrucomicrobiales</taxon>
        <taxon>Verrucomicrobiaceae</taxon>
        <taxon>Luteolibacter</taxon>
    </lineage>
</organism>
<accession>A0ABW5D3L8</accession>
<keyword evidence="4" id="KW-1185">Reference proteome</keyword>
<dbReference type="PANTHER" id="PTHR34475">
    <property type="match status" value="1"/>
</dbReference>
<protein>
    <submittedName>
        <fullName evidence="3">Helix-turn-helix domain-containing protein</fullName>
    </submittedName>
</protein>
<evidence type="ECO:0000256" key="1">
    <source>
        <dbReference type="SAM" id="MobiDB-lite"/>
    </source>
</evidence>
<dbReference type="PANTHER" id="PTHR34475:SF1">
    <property type="entry name" value="CYTOSKELETON PROTEIN RODZ"/>
    <property type="match status" value="1"/>
</dbReference>
<dbReference type="Pfam" id="PF13413">
    <property type="entry name" value="HTH_25"/>
    <property type="match status" value="1"/>
</dbReference>